<evidence type="ECO:0000256" key="3">
    <source>
        <dbReference type="ARBA" id="ARBA00022801"/>
    </source>
</evidence>
<keyword evidence="2" id="KW-0732">Signal</keyword>
<evidence type="ECO:0000259" key="7">
    <source>
        <dbReference type="PROSITE" id="PS50240"/>
    </source>
</evidence>
<reference evidence="8 9" key="1">
    <citation type="submission" date="2017-08" db="EMBL/GenBank/DDBJ databases">
        <title>USMARCv1.0.</title>
        <authorList>
            <person name="Hannum G.I."/>
            <person name="Koren S."/>
            <person name="Schroeder S.G."/>
            <person name="Chin S.C."/>
            <person name="Nonneman D.J."/>
            <person name="Becker S.A."/>
            <person name="Rosen B.D."/>
            <person name="Bickhart D.M."/>
            <person name="Putnam N.H."/>
            <person name="Green R.E."/>
            <person name="Tuggle C.K."/>
            <person name="Liu H."/>
            <person name="Rohrer G.A."/>
            <person name="Warr A."/>
            <person name="Hall R."/>
            <person name="Kim K."/>
            <person name="Hume D.A."/>
            <person name="Talbot R."/>
            <person name="Chow W."/>
            <person name="Howe K."/>
            <person name="Schwartz A.S."/>
            <person name="Watson M."/>
            <person name="Archibald A.L."/>
            <person name="Phillippy A.M."/>
            <person name="Smith T.P.L."/>
        </authorList>
    </citation>
    <scope>NUCLEOTIDE SEQUENCE [LARGE SCALE GENOMIC DNA]</scope>
</reference>
<keyword evidence="3" id="KW-0378">Hydrolase</keyword>
<dbReference type="PANTHER" id="PTHR24253">
    <property type="entry name" value="TRANSMEMBRANE PROTEASE SERINE"/>
    <property type="match status" value="1"/>
</dbReference>
<evidence type="ECO:0000256" key="5">
    <source>
        <dbReference type="ARBA" id="ARBA00023157"/>
    </source>
</evidence>
<evidence type="ECO:0000256" key="6">
    <source>
        <dbReference type="ARBA" id="ARBA00023180"/>
    </source>
</evidence>
<keyword evidence="5" id="KW-1015">Disulfide bond</keyword>
<dbReference type="FunFam" id="2.40.10.10:FF:000024">
    <property type="entry name" value="Serine protease 53"/>
    <property type="match status" value="1"/>
</dbReference>
<reference evidence="8" key="2">
    <citation type="submission" date="2025-08" db="UniProtKB">
        <authorList>
            <consortium name="Ensembl"/>
        </authorList>
    </citation>
    <scope>IDENTIFICATION</scope>
</reference>
<dbReference type="CDD" id="cd00190">
    <property type="entry name" value="Tryp_SPc"/>
    <property type="match status" value="1"/>
</dbReference>
<dbReference type="InterPro" id="IPR001254">
    <property type="entry name" value="Trypsin_dom"/>
</dbReference>
<keyword evidence="4" id="KW-0720">Serine protease</keyword>
<evidence type="ECO:0000256" key="1">
    <source>
        <dbReference type="ARBA" id="ARBA00022670"/>
    </source>
</evidence>
<dbReference type="Pfam" id="PF00089">
    <property type="entry name" value="Trypsin"/>
    <property type="match status" value="1"/>
</dbReference>
<evidence type="ECO:0000313" key="9">
    <source>
        <dbReference type="Proteomes" id="UP000314985"/>
    </source>
</evidence>
<keyword evidence="6" id="KW-0325">Glycoprotein</keyword>
<proteinExistence type="predicted"/>
<protein>
    <recommendedName>
        <fullName evidence="7">Peptidase S1 domain-containing protein</fullName>
    </recommendedName>
</protein>
<keyword evidence="1" id="KW-0645">Protease</keyword>
<evidence type="ECO:0000256" key="4">
    <source>
        <dbReference type="ARBA" id="ARBA00022825"/>
    </source>
</evidence>
<sequence length="313" mass="33979">ATTGIPPILGTIWGVGGEGAEQVPQATLLFVAVCGRPAVLSGIASGMEANVGQWPWQVSIRQDLLHVCAATLISERWVLTTASCFRSKDASKYNVLVGSLQVSGHQHSKTKTIPVLRVILHPGLQGNTWGTIAVAELARPISFSPVVLPICLPTSAVQLKNSTSCWTTGWGNSGMSQSMKPSYTLKELKVPLIDLQTCNNYYQKESLLHGVKPISEDMICSRLPVGPTDQCRGSRGDPLTCKVEDFWVLAGVMSRESNCSRTNEPQVYTNISFYKSWIEKSATSHADLSATPSPDFSGLFPLRLLPLIFLRLP</sequence>
<dbReference type="AlphaFoldDB" id="A0A4X1SN34"/>
<feature type="domain" description="Peptidase S1" evidence="7">
    <location>
        <begin position="43"/>
        <end position="283"/>
    </location>
</feature>
<dbReference type="SUPFAM" id="SSF50494">
    <property type="entry name" value="Trypsin-like serine proteases"/>
    <property type="match status" value="1"/>
</dbReference>
<dbReference type="SMART" id="SM00020">
    <property type="entry name" value="Tryp_SPc"/>
    <property type="match status" value="1"/>
</dbReference>
<organism evidence="8 9">
    <name type="scientific">Sus scrofa</name>
    <name type="common">Pig</name>
    <dbReference type="NCBI Taxonomy" id="9823"/>
    <lineage>
        <taxon>Eukaryota</taxon>
        <taxon>Metazoa</taxon>
        <taxon>Chordata</taxon>
        <taxon>Craniata</taxon>
        <taxon>Vertebrata</taxon>
        <taxon>Euteleostomi</taxon>
        <taxon>Mammalia</taxon>
        <taxon>Eutheria</taxon>
        <taxon>Laurasiatheria</taxon>
        <taxon>Artiodactyla</taxon>
        <taxon>Suina</taxon>
        <taxon>Suidae</taxon>
        <taxon>Sus</taxon>
    </lineage>
</organism>
<dbReference type="InterPro" id="IPR009003">
    <property type="entry name" value="Peptidase_S1_PA"/>
</dbReference>
<dbReference type="PANTHER" id="PTHR24253:SF144">
    <property type="entry name" value="CHYMOTRYPSIN-LIKE PROTEASE CTRL-1-RELATED"/>
    <property type="match status" value="1"/>
</dbReference>
<dbReference type="GO" id="GO:0004252">
    <property type="term" value="F:serine-type endopeptidase activity"/>
    <property type="evidence" value="ECO:0007669"/>
    <property type="project" value="InterPro"/>
</dbReference>
<dbReference type="PROSITE" id="PS50240">
    <property type="entry name" value="TRYPSIN_DOM"/>
    <property type="match status" value="1"/>
</dbReference>
<accession>A0A4X1SN34</accession>
<name>A0A4X1SN34_PIG</name>
<evidence type="ECO:0000256" key="2">
    <source>
        <dbReference type="ARBA" id="ARBA00022729"/>
    </source>
</evidence>
<evidence type="ECO:0000313" key="8">
    <source>
        <dbReference type="Ensembl" id="ENSSSCP00070003480.1"/>
    </source>
</evidence>
<dbReference type="Proteomes" id="UP000314985">
    <property type="component" value="Chromosome 8"/>
</dbReference>
<dbReference type="GO" id="GO:0006508">
    <property type="term" value="P:proteolysis"/>
    <property type="evidence" value="ECO:0007669"/>
    <property type="project" value="UniProtKB-KW"/>
</dbReference>
<dbReference type="Ensembl" id="ENSSSCT00070004222.1">
    <property type="protein sequence ID" value="ENSSSCP00070003480.1"/>
    <property type="gene ID" value="ENSSSCG00070002267.1"/>
</dbReference>
<dbReference type="Gene3D" id="2.40.10.10">
    <property type="entry name" value="Trypsin-like serine proteases"/>
    <property type="match status" value="2"/>
</dbReference>
<dbReference type="InterPro" id="IPR043504">
    <property type="entry name" value="Peptidase_S1_PA_chymotrypsin"/>
</dbReference>